<comment type="caution">
    <text evidence="1">The sequence shown here is derived from an EMBL/GenBank/DDBJ whole genome shotgun (WGS) entry which is preliminary data.</text>
</comment>
<dbReference type="RefSeq" id="WP_202105153.1">
    <property type="nucleotide sequence ID" value="NZ_JAERTY010000017.1"/>
</dbReference>
<evidence type="ECO:0000313" key="1">
    <source>
        <dbReference type="EMBL" id="MBL1411438.1"/>
    </source>
</evidence>
<gene>
    <name evidence="1" type="ORF">JKG61_21955</name>
</gene>
<accession>A0ABS1R9U1</accession>
<protein>
    <recommendedName>
        <fullName evidence="3">DUF1735 domain-containing protein</fullName>
    </recommendedName>
</protein>
<keyword evidence="2" id="KW-1185">Reference proteome</keyword>
<proteinExistence type="predicted"/>
<dbReference type="EMBL" id="JAERTY010000017">
    <property type="protein sequence ID" value="MBL1411438.1"/>
    <property type="molecule type" value="Genomic_DNA"/>
</dbReference>
<evidence type="ECO:0000313" key="2">
    <source>
        <dbReference type="Proteomes" id="UP000625283"/>
    </source>
</evidence>
<name>A0ABS1R9U1_9SPHI</name>
<dbReference type="Proteomes" id="UP000625283">
    <property type="component" value="Unassembled WGS sequence"/>
</dbReference>
<organism evidence="1 2">
    <name type="scientific">Sphingobacterium faecale</name>
    <dbReference type="NCBI Taxonomy" id="2803775"/>
    <lineage>
        <taxon>Bacteria</taxon>
        <taxon>Pseudomonadati</taxon>
        <taxon>Bacteroidota</taxon>
        <taxon>Sphingobacteriia</taxon>
        <taxon>Sphingobacteriales</taxon>
        <taxon>Sphingobacteriaceae</taxon>
        <taxon>Sphingobacterium</taxon>
    </lineage>
</organism>
<dbReference type="PROSITE" id="PS51257">
    <property type="entry name" value="PROKAR_LIPOPROTEIN"/>
    <property type="match status" value="1"/>
</dbReference>
<reference evidence="1 2" key="1">
    <citation type="submission" date="2021-01" db="EMBL/GenBank/DDBJ databases">
        <title>C459-1 draft genome sequence.</title>
        <authorList>
            <person name="Zhang X.-F."/>
        </authorList>
    </citation>
    <scope>NUCLEOTIDE SEQUENCE [LARGE SCALE GENOMIC DNA]</scope>
    <source>
        <strain evidence="2">C459-1</strain>
    </source>
</reference>
<evidence type="ECO:0008006" key="3">
    <source>
        <dbReference type="Google" id="ProtNLM"/>
    </source>
</evidence>
<sequence length="358" mass="40045">MKTLIHLKQYTFALVLFISAFGCKPDKFVAIDRDPFIAYSMEASDMPVVTINPNVDGSKKIIIFASHPEDSIARFNVRNRSIELDVNSLKFLMVDGRDPVTIDEQGQLSRKVSTVVFEYTVKIPKETKGGQTFTGEFVITSGSGEERVIKVGFNLVSYFRAATLLTVYNGRVKNSMKEYLPTANCFITYQQTSASRPRPDNPSQNETVITGISTAVANPATAITTTNRPKVIAHLFNEIHSLDESRLYLVSPDEPWIADSLRVLNKFTGTYPTAQMNKVRYVDLGPINFLDMDDDDFNKADFEKDGKSKILLKVGNSYAFQTADGRTGVLFYKFVHIYSPEYSIGSPIAYFHIAATTQ</sequence>